<proteinExistence type="predicted"/>
<dbReference type="EMBL" id="BAAABY010000009">
    <property type="protein sequence ID" value="GAA0449880.1"/>
    <property type="molecule type" value="Genomic_DNA"/>
</dbReference>
<name>A0ABN0ZJA2_9ACTN</name>
<evidence type="ECO:0000256" key="1">
    <source>
        <dbReference type="SAM" id="MobiDB-lite"/>
    </source>
</evidence>
<accession>A0ABN0ZJA2</accession>
<evidence type="ECO:0000313" key="3">
    <source>
        <dbReference type="Proteomes" id="UP001500909"/>
    </source>
</evidence>
<feature type="region of interest" description="Disordered" evidence="1">
    <location>
        <begin position="128"/>
        <end position="156"/>
    </location>
</feature>
<sequence length="171" mass="19117">MPDTGFPLRAGHQAYAGRRRPWTAVTRQGLALRFILIIGDERLAEALRVVCDHDTVAVDFPETSIRIDLSSRQPPEEAGVVLDCRASYPSGDRNTSKKTGSWQRILAGRPGAPHQREALVRDILAARREALRPDRRPPETGPTSLHRRRGPAHLPRARLFTPLPLKECNEP</sequence>
<dbReference type="Proteomes" id="UP001500909">
    <property type="component" value="Unassembled WGS sequence"/>
</dbReference>
<keyword evidence="3" id="KW-1185">Reference proteome</keyword>
<evidence type="ECO:0000313" key="2">
    <source>
        <dbReference type="EMBL" id="GAA0449880.1"/>
    </source>
</evidence>
<comment type="caution">
    <text evidence="2">The sequence shown here is derived from an EMBL/GenBank/DDBJ whole genome shotgun (WGS) entry which is preliminary data.</text>
</comment>
<gene>
    <name evidence="2" type="ORF">GCM10010361_12430</name>
</gene>
<organism evidence="2 3">
    <name type="scientific">Streptomyces olivaceiscleroticus</name>
    <dbReference type="NCBI Taxonomy" id="68245"/>
    <lineage>
        <taxon>Bacteria</taxon>
        <taxon>Bacillati</taxon>
        <taxon>Actinomycetota</taxon>
        <taxon>Actinomycetes</taxon>
        <taxon>Kitasatosporales</taxon>
        <taxon>Streptomycetaceae</taxon>
        <taxon>Streptomyces</taxon>
    </lineage>
</organism>
<protein>
    <submittedName>
        <fullName evidence="2">Uncharacterized protein</fullName>
    </submittedName>
</protein>
<reference evidence="2 3" key="1">
    <citation type="journal article" date="2019" name="Int. J. Syst. Evol. Microbiol.">
        <title>The Global Catalogue of Microorganisms (GCM) 10K type strain sequencing project: providing services to taxonomists for standard genome sequencing and annotation.</title>
        <authorList>
            <consortium name="The Broad Institute Genomics Platform"/>
            <consortium name="The Broad Institute Genome Sequencing Center for Infectious Disease"/>
            <person name="Wu L."/>
            <person name="Ma J."/>
        </authorList>
    </citation>
    <scope>NUCLEOTIDE SEQUENCE [LARGE SCALE GENOMIC DNA]</scope>
    <source>
        <strain evidence="2 3">JCM 4805</strain>
    </source>
</reference>
<feature type="compositionally biased region" description="Basic and acidic residues" evidence="1">
    <location>
        <begin position="128"/>
        <end position="138"/>
    </location>
</feature>
<feature type="region of interest" description="Disordered" evidence="1">
    <location>
        <begin position="76"/>
        <end position="114"/>
    </location>
</feature>